<accession>A0A7L5BXW9</accession>
<organism evidence="4 5">
    <name type="scientific">Pikeienuella piscinae</name>
    <dbReference type="NCBI Taxonomy" id="2748098"/>
    <lineage>
        <taxon>Bacteria</taxon>
        <taxon>Pseudomonadati</taxon>
        <taxon>Pseudomonadota</taxon>
        <taxon>Alphaproteobacteria</taxon>
        <taxon>Rhodobacterales</taxon>
        <taxon>Paracoccaceae</taxon>
        <taxon>Pikeienuella</taxon>
    </lineage>
</organism>
<feature type="transmembrane region" description="Helical" evidence="1">
    <location>
        <begin position="6"/>
        <end position="28"/>
    </location>
</feature>
<keyword evidence="1" id="KW-1133">Transmembrane helix</keyword>
<dbReference type="Pfam" id="PF07584">
    <property type="entry name" value="BatA"/>
    <property type="match status" value="1"/>
</dbReference>
<name>A0A7L5BXW9_9RHOB</name>
<dbReference type="NCBIfam" id="TIGR02226">
    <property type="entry name" value="two_anch"/>
    <property type="match status" value="1"/>
</dbReference>
<proteinExistence type="predicted"/>
<dbReference type="InterPro" id="IPR025297">
    <property type="entry name" value="DUF4159"/>
</dbReference>
<dbReference type="Proteomes" id="UP000503336">
    <property type="component" value="Chromosome"/>
</dbReference>
<dbReference type="RefSeq" id="WP_165098596.1">
    <property type="nucleotide sequence ID" value="NZ_CP049056.1"/>
</dbReference>
<feature type="transmembrane region" description="Helical" evidence="1">
    <location>
        <begin position="661"/>
        <end position="680"/>
    </location>
</feature>
<evidence type="ECO:0000256" key="1">
    <source>
        <dbReference type="SAM" id="Phobius"/>
    </source>
</evidence>
<feature type="domain" description="DUF4159" evidence="3">
    <location>
        <begin position="699"/>
        <end position="920"/>
    </location>
</feature>
<dbReference type="AlphaFoldDB" id="A0A7L5BXW9"/>
<dbReference type="InterPro" id="IPR011933">
    <property type="entry name" value="Double_TM_dom"/>
</dbReference>
<dbReference type="PANTHER" id="PTHR37464">
    <property type="entry name" value="BLL2463 PROTEIN"/>
    <property type="match status" value="1"/>
</dbReference>
<keyword evidence="5" id="KW-1185">Reference proteome</keyword>
<feature type="domain" description="Aerotolerance regulator N-terminal" evidence="2">
    <location>
        <begin position="8"/>
        <end position="81"/>
    </location>
</feature>
<dbReference type="PANTHER" id="PTHR37464:SF1">
    <property type="entry name" value="BLL2463 PROTEIN"/>
    <property type="match status" value="1"/>
</dbReference>
<dbReference type="Pfam" id="PF13709">
    <property type="entry name" value="DUF4159"/>
    <property type="match status" value="1"/>
</dbReference>
<keyword evidence="1" id="KW-0812">Transmembrane</keyword>
<dbReference type="Gene3D" id="3.40.50.12140">
    <property type="entry name" value="Domain of unknown function DUF4159"/>
    <property type="match status" value="1"/>
</dbReference>
<sequence>MLNLGALAFLNPWLLVALAALPALWLLLRATPPSPGRLAFPGVRLLLGLEDPEKTPHRTPWWLLLLRMVIASAVILAFADPVLNPRERLAGTGPVVMALDGGWASAPDWEARREAALAELDRAERAGRPVSVHILAAPPPAEFRLDPRSAAEWRGLLEGLSPAPWGPLRAEYAEKFAGIAPPGGIETIHITDGLEHGDKGALDDALADLGALRVIRPARTARAISAPRLEDGRMLVSALRAEIETAEVVLIGVFGHAPGETGADSGERRLASIETLMDEGEMARAVEIDLPLELRNQITRVAMIGEDSAGATALTDESVRRRRVGLAAGGSDEGGLRLISSLHYLRTALESSAELVEGEIETLIGANPDAIFLADIGRLTEPERAALEAWVQAGGLLVRFAGPRLARGADLAAGAALGEGDDPLLPVRLRAGGRSVGGAMAWGAPQRIREFTRESPFFGLKAPREVTVSRQILARLGPDLAERTWATLEDGTPLVTAAPLGAGRVALFHVTANAEWSSLPLSGLFVDMLRRLIAISGGGGAGEAPEPDAPMRQVAALDGFGRIAASPGDLAPAPAARLAEPPGPDAPPGLYAGETARLAYNLFPEPTPPTLASAPPGSAVVETLGGRTERPLAQWLLTLALFLFAADLMIALWLSGHRLRLNRGVGAAALLLALLATPYAEAQSADPERALIAANNTVLAWVVTGDPELDRMSEAGLRGLSRVLAARTAVEPVEPMGVDLEHDELAFFPVIYWPIGEGQPTPSAEASARLNHYMREGGMIVFDTRDAHRSREGSAAGPNARALRRLVGALDLPPLTPIPEGHVLTRTFYLLDRFPGRWTGGAVWLEAPRAAPEVDGESAGQLISDPNDGVSPVIIGAADWAAAWAVSDAGDFLAPVGRDNGFRQREMAFRFGVNLVMYALTGNYKSDQVHVPALLERLGN</sequence>
<evidence type="ECO:0000313" key="5">
    <source>
        <dbReference type="Proteomes" id="UP000503336"/>
    </source>
</evidence>
<feature type="transmembrane region" description="Helical" evidence="1">
    <location>
        <begin position="61"/>
        <end position="79"/>
    </location>
</feature>
<keyword evidence="1" id="KW-0472">Membrane</keyword>
<dbReference type="Gene3D" id="3.40.50.880">
    <property type="match status" value="1"/>
</dbReference>
<dbReference type="KEGG" id="hdh:G5B40_11280"/>
<evidence type="ECO:0000259" key="3">
    <source>
        <dbReference type="Pfam" id="PF13709"/>
    </source>
</evidence>
<dbReference type="SUPFAM" id="SSF52317">
    <property type="entry name" value="Class I glutamine amidotransferase-like"/>
    <property type="match status" value="1"/>
</dbReference>
<feature type="transmembrane region" description="Helical" evidence="1">
    <location>
        <begin position="632"/>
        <end position="654"/>
    </location>
</feature>
<evidence type="ECO:0000259" key="2">
    <source>
        <dbReference type="Pfam" id="PF07584"/>
    </source>
</evidence>
<dbReference type="CDD" id="cd03143">
    <property type="entry name" value="A4_beta-galactosidase_middle_domain"/>
    <property type="match status" value="1"/>
</dbReference>
<dbReference type="EMBL" id="CP049056">
    <property type="protein sequence ID" value="QIE55983.1"/>
    <property type="molecule type" value="Genomic_DNA"/>
</dbReference>
<dbReference type="InterPro" id="IPR024163">
    <property type="entry name" value="Aerotolerance_reg_N"/>
</dbReference>
<dbReference type="InterPro" id="IPR029062">
    <property type="entry name" value="Class_I_gatase-like"/>
</dbReference>
<protein>
    <submittedName>
        <fullName evidence="4">DUF4159 domain-containing protein</fullName>
    </submittedName>
</protein>
<evidence type="ECO:0000313" key="4">
    <source>
        <dbReference type="EMBL" id="QIE55983.1"/>
    </source>
</evidence>
<gene>
    <name evidence="4" type="ORF">G5B40_11280</name>
</gene>
<reference evidence="4 5" key="1">
    <citation type="submission" date="2020-02" db="EMBL/GenBank/DDBJ databases">
        <title>complete genome sequence of Rhodobacteraceae bacterium.</title>
        <authorList>
            <person name="Park J."/>
            <person name="Kim Y.-S."/>
            <person name="Kim K.-H."/>
        </authorList>
    </citation>
    <scope>NUCLEOTIDE SEQUENCE [LARGE SCALE GENOMIC DNA]</scope>
    <source>
        <strain evidence="4 5">RR4-56</strain>
    </source>
</reference>